<dbReference type="EMBL" id="BART01029343">
    <property type="protein sequence ID" value="GAH00093.1"/>
    <property type="molecule type" value="Genomic_DNA"/>
</dbReference>
<protein>
    <recommendedName>
        <fullName evidence="1">Xaa-Pro dipeptidyl-peptidase-like domain-containing protein</fullName>
    </recommendedName>
</protein>
<reference evidence="2" key="1">
    <citation type="journal article" date="2014" name="Front. Microbiol.">
        <title>High frequency of phylogenetically diverse reductive dehalogenase-homologous genes in deep subseafloor sedimentary metagenomes.</title>
        <authorList>
            <person name="Kawai M."/>
            <person name="Futagami T."/>
            <person name="Toyoda A."/>
            <person name="Takaki Y."/>
            <person name="Nishi S."/>
            <person name="Hori S."/>
            <person name="Arai W."/>
            <person name="Tsubouchi T."/>
            <person name="Morono Y."/>
            <person name="Uchiyama I."/>
            <person name="Ito T."/>
            <person name="Fujiyama A."/>
            <person name="Inagaki F."/>
            <person name="Takami H."/>
        </authorList>
    </citation>
    <scope>NUCLEOTIDE SEQUENCE</scope>
    <source>
        <strain evidence="2">Expedition CK06-06</strain>
    </source>
</reference>
<dbReference type="PANTHER" id="PTHR43056:SF10">
    <property type="entry name" value="COCE_NOND FAMILY, PUTATIVE (AFU_ORTHOLOGUE AFUA_7G00600)-RELATED"/>
    <property type="match status" value="1"/>
</dbReference>
<evidence type="ECO:0000259" key="1">
    <source>
        <dbReference type="Pfam" id="PF02129"/>
    </source>
</evidence>
<name>X1DUL9_9ZZZZ</name>
<dbReference type="InterPro" id="IPR029058">
    <property type="entry name" value="AB_hydrolase_fold"/>
</dbReference>
<feature type="non-terminal residue" evidence="2">
    <location>
        <position position="164"/>
    </location>
</feature>
<accession>X1DUL9</accession>
<evidence type="ECO:0000313" key="2">
    <source>
        <dbReference type="EMBL" id="GAH00093.1"/>
    </source>
</evidence>
<dbReference type="PANTHER" id="PTHR43056">
    <property type="entry name" value="PEPTIDASE S9 PROLYL OLIGOPEPTIDASE"/>
    <property type="match status" value="1"/>
</dbReference>
<dbReference type="InterPro" id="IPR005674">
    <property type="entry name" value="CocE/Ser_esterase"/>
</dbReference>
<dbReference type="SUPFAM" id="SSF53474">
    <property type="entry name" value="alpha/beta-Hydrolases"/>
    <property type="match status" value="1"/>
</dbReference>
<organism evidence="2">
    <name type="scientific">marine sediment metagenome</name>
    <dbReference type="NCBI Taxonomy" id="412755"/>
    <lineage>
        <taxon>unclassified sequences</taxon>
        <taxon>metagenomes</taxon>
        <taxon>ecological metagenomes</taxon>
    </lineage>
</organism>
<dbReference type="Pfam" id="PF02129">
    <property type="entry name" value="Peptidase_S15"/>
    <property type="match status" value="1"/>
</dbReference>
<dbReference type="NCBIfam" id="TIGR00976">
    <property type="entry name" value="CocE_NonD"/>
    <property type="match status" value="1"/>
</dbReference>
<comment type="caution">
    <text evidence="2">The sequence shown here is derived from an EMBL/GenBank/DDBJ whole genome shotgun (WGS) entry which is preliminary data.</text>
</comment>
<gene>
    <name evidence="2" type="ORF">S01H4_51513</name>
</gene>
<dbReference type="InterPro" id="IPR050585">
    <property type="entry name" value="Xaa-Pro_dipeptidyl-ppase/CocE"/>
</dbReference>
<dbReference type="AlphaFoldDB" id="X1DUL9"/>
<feature type="domain" description="Xaa-Pro dipeptidyl-peptidase-like" evidence="1">
    <location>
        <begin position="42"/>
        <end position="162"/>
    </location>
</feature>
<proteinExistence type="predicted"/>
<sequence length="164" mass="17917">MNGFREILAAALIFTLPVKAQETKPDPDAPTVEHNVWVPMRDGANLQADIFRPKAEGNYPVLMARTPYNRTGLHGTAKKFAKAGYIVVCQDARGRFGSEGEWESFVRFDTNDGRDGYDTVEWAAKLPGSTGKVGTFGASYNAFLQWRTAALAPPSLVCMSADSI</sequence>
<dbReference type="InterPro" id="IPR000383">
    <property type="entry name" value="Xaa-Pro-like_dom"/>
</dbReference>
<dbReference type="GO" id="GO:0016787">
    <property type="term" value="F:hydrolase activity"/>
    <property type="evidence" value="ECO:0007669"/>
    <property type="project" value="InterPro"/>
</dbReference>
<dbReference type="Gene3D" id="3.40.50.1820">
    <property type="entry name" value="alpha/beta hydrolase"/>
    <property type="match status" value="1"/>
</dbReference>